<dbReference type="EMBL" id="UGCO01000001">
    <property type="protein sequence ID" value="STI77743.1"/>
    <property type="molecule type" value="Genomic_DNA"/>
</dbReference>
<evidence type="ECO:0000313" key="2">
    <source>
        <dbReference type="EMBL" id="STI77743.1"/>
    </source>
</evidence>
<accession>A0A376TLT2</accession>
<sequence length="102" mass="11974">MMTEFKRTQRDYPLSFKIAVVEQVEKGEMTYKQAQQRYGIQGRSTVLVWLRKYGRLDWSPGLPEPGEEETACDSDNYPAHTEQRIRELEAQLELANQKADFF</sequence>
<dbReference type="Pfam" id="PF13518">
    <property type="entry name" value="HTH_28"/>
    <property type="match status" value="1"/>
</dbReference>
<dbReference type="SUPFAM" id="SSF48295">
    <property type="entry name" value="TrpR-like"/>
    <property type="match status" value="1"/>
</dbReference>
<dbReference type="InterPro" id="IPR055247">
    <property type="entry name" value="InsJ-like_HTH"/>
</dbReference>
<proteinExistence type="predicted"/>
<dbReference type="Proteomes" id="UP000254405">
    <property type="component" value="Unassembled WGS sequence"/>
</dbReference>
<evidence type="ECO:0000259" key="1">
    <source>
        <dbReference type="Pfam" id="PF13518"/>
    </source>
</evidence>
<dbReference type="InterPro" id="IPR010921">
    <property type="entry name" value="Trp_repressor/repl_initiator"/>
</dbReference>
<name>A0A376TLT2_ECOLX</name>
<dbReference type="AlphaFoldDB" id="A0A376TLT2"/>
<protein>
    <submittedName>
        <fullName evidence="2">Transposase</fullName>
    </submittedName>
</protein>
<organism evidence="2 3">
    <name type="scientific">Escherichia coli</name>
    <dbReference type="NCBI Taxonomy" id="562"/>
    <lineage>
        <taxon>Bacteria</taxon>
        <taxon>Pseudomonadati</taxon>
        <taxon>Pseudomonadota</taxon>
        <taxon>Gammaproteobacteria</taxon>
        <taxon>Enterobacterales</taxon>
        <taxon>Enterobacteriaceae</taxon>
        <taxon>Escherichia</taxon>
    </lineage>
</organism>
<feature type="domain" description="Insertion element IS150 protein InsJ-like helix-turn-helix" evidence="1">
    <location>
        <begin position="16"/>
        <end position="54"/>
    </location>
</feature>
<reference evidence="2 3" key="1">
    <citation type="submission" date="2018-06" db="EMBL/GenBank/DDBJ databases">
        <authorList>
            <consortium name="Pathogen Informatics"/>
            <person name="Doyle S."/>
        </authorList>
    </citation>
    <scope>NUCLEOTIDE SEQUENCE [LARGE SCALE GENOMIC DNA]</scope>
    <source>
        <strain evidence="2 3">NCTC8985</strain>
    </source>
</reference>
<evidence type="ECO:0000313" key="3">
    <source>
        <dbReference type="Proteomes" id="UP000254405"/>
    </source>
</evidence>
<dbReference type="GO" id="GO:0043565">
    <property type="term" value="F:sequence-specific DNA binding"/>
    <property type="evidence" value="ECO:0007669"/>
    <property type="project" value="InterPro"/>
</dbReference>
<dbReference type="Gene3D" id="1.10.10.10">
    <property type="entry name" value="Winged helix-like DNA-binding domain superfamily/Winged helix DNA-binding domain"/>
    <property type="match status" value="1"/>
</dbReference>
<gene>
    <name evidence="2" type="ORF">NCTC8985_03045</name>
</gene>
<dbReference type="InterPro" id="IPR036388">
    <property type="entry name" value="WH-like_DNA-bd_sf"/>
</dbReference>